<dbReference type="SMART" id="SM00248">
    <property type="entry name" value="ANK"/>
    <property type="match status" value="2"/>
</dbReference>
<proteinExistence type="predicted"/>
<evidence type="ECO:0000256" key="3">
    <source>
        <dbReference type="PROSITE-ProRule" id="PRU00023"/>
    </source>
</evidence>
<evidence type="ECO:0000313" key="5">
    <source>
        <dbReference type="Proteomes" id="UP001497623"/>
    </source>
</evidence>
<dbReference type="SUPFAM" id="SSF48403">
    <property type="entry name" value="Ankyrin repeat"/>
    <property type="match status" value="1"/>
</dbReference>
<keyword evidence="2 3" id="KW-0040">ANK repeat</keyword>
<dbReference type="AlphaFoldDB" id="A0AAV2Q0M9"/>
<dbReference type="Gene3D" id="1.25.40.20">
    <property type="entry name" value="Ankyrin repeat-containing domain"/>
    <property type="match status" value="1"/>
</dbReference>
<evidence type="ECO:0000256" key="2">
    <source>
        <dbReference type="ARBA" id="ARBA00023043"/>
    </source>
</evidence>
<dbReference type="PANTHER" id="PTHR24171">
    <property type="entry name" value="ANKYRIN REPEAT DOMAIN-CONTAINING PROTEIN 39-RELATED"/>
    <property type="match status" value="1"/>
</dbReference>
<evidence type="ECO:0000256" key="1">
    <source>
        <dbReference type="ARBA" id="ARBA00022737"/>
    </source>
</evidence>
<reference evidence="4 5" key="1">
    <citation type="submission" date="2024-05" db="EMBL/GenBank/DDBJ databases">
        <authorList>
            <person name="Wallberg A."/>
        </authorList>
    </citation>
    <scope>NUCLEOTIDE SEQUENCE [LARGE SCALE GENOMIC DNA]</scope>
</reference>
<keyword evidence="5" id="KW-1185">Reference proteome</keyword>
<evidence type="ECO:0000313" key="4">
    <source>
        <dbReference type="EMBL" id="CAL4066689.1"/>
    </source>
</evidence>
<sequence length="121" mass="13326">MYIQSWLFGNKSRELTDAVSKGDHVGVARAIRDGADPNTCIHWEFPGNWGGKHNSVPVLTLAAYNGYDDVVTTLLEANANTEYKGDFRVAPLAEAVAWRHTNIVEKLLKHGADVNAMDSKD</sequence>
<name>A0AAV2Q0M9_MEGNR</name>
<accession>A0AAV2Q0M9</accession>
<feature type="repeat" description="ANK" evidence="3">
    <location>
        <begin position="87"/>
        <end position="119"/>
    </location>
</feature>
<keyword evidence="1" id="KW-0677">Repeat</keyword>
<comment type="caution">
    <text evidence="4">The sequence shown here is derived from an EMBL/GenBank/DDBJ whole genome shotgun (WGS) entry which is preliminary data.</text>
</comment>
<dbReference type="InterPro" id="IPR002110">
    <property type="entry name" value="Ankyrin_rpt"/>
</dbReference>
<dbReference type="EMBL" id="CAXKWB010002357">
    <property type="protein sequence ID" value="CAL4066689.1"/>
    <property type="molecule type" value="Genomic_DNA"/>
</dbReference>
<feature type="non-terminal residue" evidence="4">
    <location>
        <position position="121"/>
    </location>
</feature>
<protein>
    <submittedName>
        <fullName evidence="4">Uncharacterized protein</fullName>
    </submittedName>
</protein>
<dbReference type="InterPro" id="IPR036770">
    <property type="entry name" value="Ankyrin_rpt-contain_sf"/>
</dbReference>
<gene>
    <name evidence="4" type="ORF">MNOR_LOCUS5936</name>
</gene>
<dbReference type="PROSITE" id="PS50088">
    <property type="entry name" value="ANK_REPEAT"/>
    <property type="match status" value="1"/>
</dbReference>
<dbReference type="Proteomes" id="UP001497623">
    <property type="component" value="Unassembled WGS sequence"/>
</dbReference>
<organism evidence="4 5">
    <name type="scientific">Meganyctiphanes norvegica</name>
    <name type="common">Northern krill</name>
    <name type="synonym">Thysanopoda norvegica</name>
    <dbReference type="NCBI Taxonomy" id="48144"/>
    <lineage>
        <taxon>Eukaryota</taxon>
        <taxon>Metazoa</taxon>
        <taxon>Ecdysozoa</taxon>
        <taxon>Arthropoda</taxon>
        <taxon>Crustacea</taxon>
        <taxon>Multicrustacea</taxon>
        <taxon>Malacostraca</taxon>
        <taxon>Eumalacostraca</taxon>
        <taxon>Eucarida</taxon>
        <taxon>Euphausiacea</taxon>
        <taxon>Euphausiidae</taxon>
        <taxon>Meganyctiphanes</taxon>
    </lineage>
</organism>
<dbReference type="PROSITE" id="PS50297">
    <property type="entry name" value="ANK_REP_REGION"/>
    <property type="match status" value="1"/>
</dbReference>
<dbReference type="Pfam" id="PF12796">
    <property type="entry name" value="Ank_2"/>
    <property type="match status" value="1"/>
</dbReference>